<dbReference type="AlphaFoldDB" id="A0A367LCN2"/>
<sequence>ESPPERKLPVFSSSKVSIGPWELDGHEANHRDIRSETSHYGQTWQDVSGIQFPPPPQPPPTMLSLSTSHVFDHAIFLCFSTNNEGPPSHNNPHLHHRRPRRANDGDERGYSMPAPSLSQARLDSEAADPPPGPPPPPHRKPDMPPSPPVPQPPPPPPQGKPRMPSSPPHPKAPSPPPHPKAPSPPSPPHPLRKPHMPSYPSPPHPPRLSYPSPPPPPPLPLPPTLSGTDCGCNEEKPAVM</sequence>
<gene>
    <name evidence="2" type="ORF">L249_0772</name>
</gene>
<feature type="compositionally biased region" description="Pro residues" evidence="1">
    <location>
        <begin position="52"/>
        <end position="61"/>
    </location>
</feature>
<protein>
    <submittedName>
        <fullName evidence="2">Uncharacterized protein</fullName>
    </submittedName>
</protein>
<feature type="compositionally biased region" description="Pro residues" evidence="1">
    <location>
        <begin position="197"/>
        <end position="223"/>
    </location>
</feature>
<feature type="compositionally biased region" description="Pro residues" evidence="1">
    <location>
        <begin position="143"/>
        <end position="189"/>
    </location>
</feature>
<dbReference type="Proteomes" id="UP000253664">
    <property type="component" value="Unassembled WGS sequence"/>
</dbReference>
<accession>A0A367LCN2</accession>
<feature type="region of interest" description="Disordered" evidence="1">
    <location>
        <begin position="81"/>
        <end position="240"/>
    </location>
</feature>
<feature type="region of interest" description="Disordered" evidence="1">
    <location>
        <begin position="46"/>
        <end position="66"/>
    </location>
</feature>
<comment type="caution">
    <text evidence="2">The sequence shown here is derived from an EMBL/GenBank/DDBJ whole genome shotgun (WGS) entry which is preliminary data.</text>
</comment>
<evidence type="ECO:0000256" key="1">
    <source>
        <dbReference type="SAM" id="MobiDB-lite"/>
    </source>
</evidence>
<evidence type="ECO:0000313" key="2">
    <source>
        <dbReference type="EMBL" id="RCI12175.1"/>
    </source>
</evidence>
<organism evidence="2 3">
    <name type="scientific">Ophiocordyceps polyrhachis-furcata BCC 54312</name>
    <dbReference type="NCBI Taxonomy" id="1330021"/>
    <lineage>
        <taxon>Eukaryota</taxon>
        <taxon>Fungi</taxon>
        <taxon>Dikarya</taxon>
        <taxon>Ascomycota</taxon>
        <taxon>Pezizomycotina</taxon>
        <taxon>Sordariomycetes</taxon>
        <taxon>Hypocreomycetidae</taxon>
        <taxon>Hypocreales</taxon>
        <taxon>Ophiocordycipitaceae</taxon>
        <taxon>Ophiocordyceps</taxon>
    </lineage>
</organism>
<evidence type="ECO:0000313" key="3">
    <source>
        <dbReference type="Proteomes" id="UP000253664"/>
    </source>
</evidence>
<dbReference type="PRINTS" id="PR01217">
    <property type="entry name" value="PRICHEXTENSN"/>
</dbReference>
<name>A0A367LCN2_9HYPO</name>
<reference evidence="2 3" key="1">
    <citation type="journal article" date="2015" name="BMC Genomics">
        <title>Insights from the genome of Ophiocordyceps polyrhachis-furcata to pathogenicity and host specificity in insect fungi.</title>
        <authorList>
            <person name="Wichadakul D."/>
            <person name="Kobmoo N."/>
            <person name="Ingsriswang S."/>
            <person name="Tangphatsornruang S."/>
            <person name="Chantasingh D."/>
            <person name="Luangsa-ard J.J."/>
            <person name="Eurwilaichitr L."/>
        </authorList>
    </citation>
    <scope>NUCLEOTIDE SEQUENCE [LARGE SCALE GENOMIC DNA]</scope>
    <source>
        <strain evidence="2 3">BCC 54312</strain>
    </source>
</reference>
<proteinExistence type="predicted"/>
<feature type="non-terminal residue" evidence="2">
    <location>
        <position position="1"/>
    </location>
</feature>
<keyword evidence="3" id="KW-1185">Reference proteome</keyword>
<dbReference type="EMBL" id="LKCN02000007">
    <property type="protein sequence ID" value="RCI12175.1"/>
    <property type="molecule type" value="Genomic_DNA"/>
</dbReference>
<feature type="region of interest" description="Disordered" evidence="1">
    <location>
        <begin position="1"/>
        <end position="30"/>
    </location>
</feature>